<dbReference type="RefSeq" id="WP_164029774.1">
    <property type="nucleotide sequence ID" value="NZ_JAABOQ010000002.1"/>
</dbReference>
<feature type="transmembrane region" description="Helical" evidence="7">
    <location>
        <begin position="47"/>
        <end position="69"/>
    </location>
</feature>
<protein>
    <submittedName>
        <fullName evidence="8">DoxX family membrane protein</fullName>
    </submittedName>
</protein>
<organism evidence="8 9">
    <name type="scientific">Spongiivirga citrea</name>
    <dbReference type="NCBI Taxonomy" id="1481457"/>
    <lineage>
        <taxon>Bacteria</taxon>
        <taxon>Pseudomonadati</taxon>
        <taxon>Bacteroidota</taxon>
        <taxon>Flavobacteriia</taxon>
        <taxon>Flavobacteriales</taxon>
        <taxon>Flavobacteriaceae</taxon>
        <taxon>Spongiivirga</taxon>
    </lineage>
</organism>
<evidence type="ECO:0000256" key="3">
    <source>
        <dbReference type="ARBA" id="ARBA00022475"/>
    </source>
</evidence>
<evidence type="ECO:0000256" key="2">
    <source>
        <dbReference type="ARBA" id="ARBA00006679"/>
    </source>
</evidence>
<keyword evidence="9" id="KW-1185">Reference proteome</keyword>
<name>A0A6M0CGD0_9FLAO</name>
<evidence type="ECO:0000313" key="8">
    <source>
        <dbReference type="EMBL" id="NER16502.1"/>
    </source>
</evidence>
<gene>
    <name evidence="8" type="ORF">GWK10_04730</name>
</gene>
<comment type="subcellular location">
    <subcellularLocation>
        <location evidence="1">Cell membrane</location>
        <topology evidence="1">Multi-pass membrane protein</topology>
    </subcellularLocation>
</comment>
<evidence type="ECO:0000313" key="9">
    <source>
        <dbReference type="Proteomes" id="UP000474296"/>
    </source>
</evidence>
<comment type="caution">
    <text evidence="8">The sequence shown here is derived from an EMBL/GenBank/DDBJ whole genome shotgun (WGS) entry which is preliminary data.</text>
</comment>
<keyword evidence="3" id="KW-1003">Cell membrane</keyword>
<evidence type="ECO:0000256" key="5">
    <source>
        <dbReference type="ARBA" id="ARBA00022989"/>
    </source>
</evidence>
<keyword evidence="4 7" id="KW-0812">Transmembrane</keyword>
<dbReference type="Proteomes" id="UP000474296">
    <property type="component" value="Unassembled WGS sequence"/>
</dbReference>
<dbReference type="InterPro" id="IPR051907">
    <property type="entry name" value="DoxX-like_oxidoreductase"/>
</dbReference>
<keyword evidence="5 7" id="KW-1133">Transmembrane helix</keyword>
<feature type="transmembrane region" description="Helical" evidence="7">
    <location>
        <begin position="76"/>
        <end position="95"/>
    </location>
</feature>
<dbReference type="PANTHER" id="PTHR33452">
    <property type="entry name" value="OXIDOREDUCTASE CATD-RELATED"/>
    <property type="match status" value="1"/>
</dbReference>
<dbReference type="PANTHER" id="PTHR33452:SF1">
    <property type="entry name" value="INNER MEMBRANE PROTEIN YPHA-RELATED"/>
    <property type="match status" value="1"/>
</dbReference>
<dbReference type="AlphaFoldDB" id="A0A6M0CGD0"/>
<dbReference type="GO" id="GO:0005886">
    <property type="term" value="C:plasma membrane"/>
    <property type="evidence" value="ECO:0007669"/>
    <property type="project" value="UniProtKB-SubCell"/>
</dbReference>
<sequence length="124" mass="13316">MKSKYPYLALLILRVGISGLMLTHGIPKLQNLINGNTEFSGLFGLPPIVNLIITILAEVLCPLLIIIGLRARIASILPVMVMAVAAFVVHGADPIDVKEKALLYLIGFLTILLAGPGKYGIDKK</sequence>
<dbReference type="EMBL" id="JAABOQ010000002">
    <property type="protein sequence ID" value="NER16502.1"/>
    <property type="molecule type" value="Genomic_DNA"/>
</dbReference>
<evidence type="ECO:0000256" key="4">
    <source>
        <dbReference type="ARBA" id="ARBA00022692"/>
    </source>
</evidence>
<evidence type="ECO:0000256" key="7">
    <source>
        <dbReference type="SAM" id="Phobius"/>
    </source>
</evidence>
<evidence type="ECO:0000256" key="1">
    <source>
        <dbReference type="ARBA" id="ARBA00004651"/>
    </source>
</evidence>
<dbReference type="Pfam" id="PF07681">
    <property type="entry name" value="DoxX"/>
    <property type="match status" value="1"/>
</dbReference>
<keyword evidence="6 7" id="KW-0472">Membrane</keyword>
<dbReference type="InterPro" id="IPR032808">
    <property type="entry name" value="DoxX"/>
</dbReference>
<evidence type="ECO:0000256" key="6">
    <source>
        <dbReference type="ARBA" id="ARBA00023136"/>
    </source>
</evidence>
<comment type="similarity">
    <text evidence="2">Belongs to the DoxX family.</text>
</comment>
<feature type="transmembrane region" description="Helical" evidence="7">
    <location>
        <begin position="101"/>
        <end position="121"/>
    </location>
</feature>
<feature type="transmembrane region" description="Helical" evidence="7">
    <location>
        <begin position="7"/>
        <end position="27"/>
    </location>
</feature>
<reference evidence="8 9" key="1">
    <citation type="submission" date="2020-01" db="EMBL/GenBank/DDBJ databases">
        <title>Spongiivirga citrea KCTC 32990T.</title>
        <authorList>
            <person name="Wang G."/>
        </authorList>
    </citation>
    <scope>NUCLEOTIDE SEQUENCE [LARGE SCALE GENOMIC DNA]</scope>
    <source>
        <strain evidence="8 9">KCTC 32990</strain>
    </source>
</reference>
<proteinExistence type="inferred from homology"/>
<accession>A0A6M0CGD0</accession>